<accession>A0A2S2N7X9</accession>
<dbReference type="AlphaFoldDB" id="A0A2S2N7X9"/>
<protein>
    <submittedName>
        <fullName evidence="2">Uncharacterized protein</fullName>
    </submittedName>
</protein>
<proteinExistence type="predicted"/>
<keyword evidence="1" id="KW-1133">Transmembrane helix</keyword>
<sequence length="99" mass="11860">MTVVISLIYLNNSCVVHGYRVYHLIFYTFIRYIKYNLLRCIFTTRCYISRNTHMILYNIIGFHLIFVLHNNLSTLRTVAQYIFICKTRLKCIILIGCTR</sequence>
<name>A0A2S2N7X9_SCHGA</name>
<evidence type="ECO:0000256" key="1">
    <source>
        <dbReference type="SAM" id="Phobius"/>
    </source>
</evidence>
<feature type="transmembrane region" description="Helical" evidence="1">
    <location>
        <begin position="54"/>
        <end position="72"/>
    </location>
</feature>
<reference evidence="2" key="1">
    <citation type="submission" date="2018-04" db="EMBL/GenBank/DDBJ databases">
        <title>Transcriptome of Schizaphis graminum biotype I.</title>
        <authorList>
            <person name="Scully E.D."/>
            <person name="Geib S.M."/>
            <person name="Palmer N.A."/>
            <person name="Koch K."/>
            <person name="Bradshaw J."/>
            <person name="Heng-Moss T."/>
            <person name="Sarath G."/>
        </authorList>
    </citation>
    <scope>NUCLEOTIDE SEQUENCE</scope>
</reference>
<dbReference type="EMBL" id="GGMR01000569">
    <property type="protein sequence ID" value="MBY13188.1"/>
    <property type="molecule type" value="Transcribed_RNA"/>
</dbReference>
<keyword evidence="1" id="KW-0812">Transmembrane</keyword>
<keyword evidence="1" id="KW-0472">Membrane</keyword>
<gene>
    <name evidence="2" type="ORF">g.175514</name>
</gene>
<evidence type="ECO:0000313" key="2">
    <source>
        <dbReference type="EMBL" id="MBY13188.1"/>
    </source>
</evidence>
<organism evidence="2">
    <name type="scientific">Schizaphis graminum</name>
    <name type="common">Green bug aphid</name>
    <dbReference type="NCBI Taxonomy" id="13262"/>
    <lineage>
        <taxon>Eukaryota</taxon>
        <taxon>Metazoa</taxon>
        <taxon>Ecdysozoa</taxon>
        <taxon>Arthropoda</taxon>
        <taxon>Hexapoda</taxon>
        <taxon>Insecta</taxon>
        <taxon>Pterygota</taxon>
        <taxon>Neoptera</taxon>
        <taxon>Paraneoptera</taxon>
        <taxon>Hemiptera</taxon>
        <taxon>Sternorrhyncha</taxon>
        <taxon>Aphidomorpha</taxon>
        <taxon>Aphidoidea</taxon>
        <taxon>Aphididae</taxon>
        <taxon>Aphidini</taxon>
        <taxon>Schizaphis</taxon>
    </lineage>
</organism>